<feature type="domain" description="Pyruvate kinase barrel" evidence="1">
    <location>
        <begin position="1"/>
        <end position="113"/>
    </location>
</feature>
<dbReference type="InterPro" id="IPR040442">
    <property type="entry name" value="Pyrv_kinase-like_dom_sf"/>
</dbReference>
<dbReference type="InterPro" id="IPR015813">
    <property type="entry name" value="Pyrv/PenolPyrv_kinase-like_dom"/>
</dbReference>
<dbReference type="Pfam" id="PF00224">
    <property type="entry name" value="PK"/>
    <property type="match status" value="1"/>
</dbReference>
<dbReference type="Gene3D" id="3.20.20.60">
    <property type="entry name" value="Phosphoenolpyruvate-binding domains"/>
    <property type="match status" value="1"/>
</dbReference>
<dbReference type="EMBL" id="UINC01192335">
    <property type="protein sequence ID" value="SVE07434.1"/>
    <property type="molecule type" value="Genomic_DNA"/>
</dbReference>
<proteinExistence type="predicted"/>
<name>A0A383AIE7_9ZZZZ</name>
<gene>
    <name evidence="2" type="ORF">METZ01_LOCUS460288</name>
</gene>
<feature type="non-terminal residue" evidence="2">
    <location>
        <position position="126"/>
    </location>
</feature>
<dbReference type="GO" id="GO:0030955">
    <property type="term" value="F:potassium ion binding"/>
    <property type="evidence" value="ECO:0007669"/>
    <property type="project" value="InterPro"/>
</dbReference>
<dbReference type="GO" id="GO:0004743">
    <property type="term" value="F:pyruvate kinase activity"/>
    <property type="evidence" value="ECO:0007669"/>
    <property type="project" value="InterPro"/>
</dbReference>
<dbReference type="SUPFAM" id="SSF51621">
    <property type="entry name" value="Phosphoenolpyruvate/pyruvate domain"/>
    <property type="match status" value="1"/>
</dbReference>
<protein>
    <recommendedName>
        <fullName evidence="1">Pyruvate kinase barrel domain-containing protein</fullName>
    </recommendedName>
</protein>
<accession>A0A383AIE7</accession>
<dbReference type="InterPro" id="IPR015793">
    <property type="entry name" value="Pyrv_Knase_brl"/>
</dbReference>
<evidence type="ECO:0000259" key="1">
    <source>
        <dbReference type="Pfam" id="PF00224"/>
    </source>
</evidence>
<dbReference type="GO" id="GO:0000287">
    <property type="term" value="F:magnesium ion binding"/>
    <property type="evidence" value="ECO:0007669"/>
    <property type="project" value="InterPro"/>
</dbReference>
<evidence type="ECO:0000313" key="2">
    <source>
        <dbReference type="EMBL" id="SVE07434.1"/>
    </source>
</evidence>
<reference evidence="2" key="1">
    <citation type="submission" date="2018-05" db="EMBL/GenBank/DDBJ databases">
        <authorList>
            <person name="Lanie J.A."/>
            <person name="Ng W.-L."/>
            <person name="Kazmierczak K.M."/>
            <person name="Andrzejewski T.M."/>
            <person name="Davidsen T.M."/>
            <person name="Wayne K.J."/>
            <person name="Tettelin H."/>
            <person name="Glass J.I."/>
            <person name="Rusch D."/>
            <person name="Podicherti R."/>
            <person name="Tsui H.-C.T."/>
            <person name="Winkler M.E."/>
        </authorList>
    </citation>
    <scope>NUCLEOTIDE SEQUENCE</scope>
</reference>
<organism evidence="2">
    <name type="scientific">marine metagenome</name>
    <dbReference type="NCBI Taxonomy" id="408172"/>
    <lineage>
        <taxon>unclassified sequences</taxon>
        <taxon>metagenomes</taxon>
        <taxon>ecological metagenomes</taxon>
    </lineage>
</organism>
<dbReference type="AlphaFoldDB" id="A0A383AIE7"/>
<sequence length="126" mass="13785">MGPSSLNSRIIKRLSELGVDLFRLNLSHTPLDKLEDYVALIRNITNIPICFDSQGAQIRTGNLMGGRTKLKHGSAISLVSSTDAFNAGDLPLYPEICLSQLNIGDLISLDFDTALIQVIEKYPAIK</sequence>